<gene>
    <name evidence="2" type="ORF">LMG26690_04818</name>
</gene>
<protein>
    <submittedName>
        <fullName evidence="2">Uncharacterized protein</fullName>
    </submittedName>
</protein>
<name>A0A6S7AJZ6_9BURK</name>
<organism evidence="2 3">
    <name type="scientific">Achromobacter animicus</name>
    <dbReference type="NCBI Taxonomy" id="1389935"/>
    <lineage>
        <taxon>Bacteria</taxon>
        <taxon>Pseudomonadati</taxon>
        <taxon>Pseudomonadota</taxon>
        <taxon>Betaproteobacteria</taxon>
        <taxon>Burkholderiales</taxon>
        <taxon>Alcaligenaceae</taxon>
        <taxon>Achromobacter</taxon>
    </lineage>
</organism>
<proteinExistence type="predicted"/>
<keyword evidence="3" id="KW-1185">Reference proteome</keyword>
<feature type="region of interest" description="Disordered" evidence="1">
    <location>
        <begin position="264"/>
        <end position="287"/>
    </location>
</feature>
<dbReference type="EMBL" id="CADIJM010000016">
    <property type="protein sequence ID" value="CAB3731367.1"/>
    <property type="molecule type" value="Genomic_DNA"/>
</dbReference>
<evidence type="ECO:0000313" key="2">
    <source>
        <dbReference type="EMBL" id="CAB3731367.1"/>
    </source>
</evidence>
<evidence type="ECO:0000256" key="1">
    <source>
        <dbReference type="SAM" id="MobiDB-lite"/>
    </source>
</evidence>
<dbReference type="Proteomes" id="UP000494214">
    <property type="component" value="Unassembled WGS sequence"/>
</dbReference>
<accession>A0A6S7AJZ6</accession>
<dbReference type="AlphaFoldDB" id="A0A6S7AJZ6"/>
<evidence type="ECO:0000313" key="3">
    <source>
        <dbReference type="Proteomes" id="UP000494214"/>
    </source>
</evidence>
<reference evidence="2 3" key="1">
    <citation type="submission" date="2020-04" db="EMBL/GenBank/DDBJ databases">
        <authorList>
            <person name="De Canck E."/>
        </authorList>
    </citation>
    <scope>NUCLEOTIDE SEQUENCE [LARGE SCALE GENOMIC DNA]</scope>
    <source>
        <strain evidence="2 3">LMG 26690</strain>
    </source>
</reference>
<sequence>MGADHAVERLRHDVGLPGQRQRPRRIARGLAAGGGVGGQQHAASAAHRAKRVGTQFRAHAAHVAAIVAALVDQVAKIQFAGRLGRLDLHAQLAVAVIEHDLVVAVAAEFLALEAAQRGCVAVLIVAARRAVPRRRVAAGQVGLRAGFAVDGRRVHLGVHRLARLAAGRGRNAALASSVVERAHDQRLIDVFVQESHQHFLPDARHEAHAHARACLALRHARPSAFRQALAVGLPMKAHTHVAARVAMDFVFTAGLGRAVGAGDNGRMDADGGRGPRQPGAACRSGQGAPRAVAAHRAEPVGVADLVRARHHGRLGASHADIGIAVRCLAVVLGLVFKAQEIVQGAQPVRQAGVVLSGKIVHPRVLHAVQRKVRLKPGLA</sequence>